<keyword evidence="12 15" id="KW-1015">Disulfide bond</keyword>
<comment type="caution">
    <text evidence="15">Lacks conserved residue(s) required for the propagation of feature annotation.</text>
</comment>
<evidence type="ECO:0000256" key="6">
    <source>
        <dbReference type="ARBA" id="ARBA00022617"/>
    </source>
</evidence>
<dbReference type="GeneID" id="19109370"/>
<evidence type="ECO:0000259" key="18">
    <source>
        <dbReference type="PROSITE" id="PS52012"/>
    </source>
</evidence>
<reference evidence="19 20" key="1">
    <citation type="journal article" date="2012" name="PLoS Pathog.">
        <title>Diverse lifestyles and strategies of plant pathogenesis encoded in the genomes of eighteen Dothideomycetes fungi.</title>
        <authorList>
            <person name="Ohm R.A."/>
            <person name="Feau N."/>
            <person name="Henrissat B."/>
            <person name="Schoch C.L."/>
            <person name="Horwitz B.A."/>
            <person name="Barry K.W."/>
            <person name="Condon B.J."/>
            <person name="Copeland A.C."/>
            <person name="Dhillon B."/>
            <person name="Glaser F."/>
            <person name="Hesse C.N."/>
            <person name="Kosti I."/>
            <person name="LaButti K."/>
            <person name="Lindquist E.A."/>
            <person name="Lucas S."/>
            <person name="Salamov A.A."/>
            <person name="Bradshaw R.E."/>
            <person name="Ciuffetti L."/>
            <person name="Hamelin R.C."/>
            <person name="Kema G.H.J."/>
            <person name="Lawrence C."/>
            <person name="Scott J.A."/>
            <person name="Spatafora J.W."/>
            <person name="Turgeon B.G."/>
            <person name="de Wit P.J.G.M."/>
            <person name="Zhong S."/>
            <person name="Goodwin S.B."/>
            <person name="Grigoriev I.V."/>
        </authorList>
    </citation>
    <scope>NUCLEOTIDE SEQUENCE [LARGE SCALE GENOMIC DNA]</scope>
    <source>
        <strain evidence="19 20">UAMH 10762</strain>
    </source>
</reference>
<evidence type="ECO:0000256" key="1">
    <source>
        <dbReference type="ARBA" id="ARBA00004609"/>
    </source>
</evidence>
<evidence type="ECO:0000256" key="13">
    <source>
        <dbReference type="ARBA" id="ARBA00023180"/>
    </source>
</evidence>
<accession>M2LFF7</accession>
<dbReference type="eggNOG" id="ENOG502RPVX">
    <property type="taxonomic scope" value="Eukaryota"/>
</dbReference>
<evidence type="ECO:0000256" key="8">
    <source>
        <dbReference type="ARBA" id="ARBA00022723"/>
    </source>
</evidence>
<feature type="region of interest" description="Disordered" evidence="16">
    <location>
        <begin position="176"/>
        <end position="195"/>
    </location>
</feature>
<dbReference type="PANTHER" id="PTHR37928">
    <property type="entry name" value="CFEM DOMAIN PROTEIN (AFU_ORTHOLOGUE AFUA_6G14090)"/>
    <property type="match status" value="1"/>
</dbReference>
<comment type="subcellular location">
    <subcellularLocation>
        <location evidence="1">Cell membrane</location>
        <topology evidence="1">Lipid-anchor</topology>
        <topology evidence="1">GPI-anchor</topology>
    </subcellularLocation>
    <subcellularLocation>
        <location evidence="2">Secreted</location>
    </subcellularLocation>
</comment>
<evidence type="ECO:0000256" key="2">
    <source>
        <dbReference type="ARBA" id="ARBA00004613"/>
    </source>
</evidence>
<evidence type="ECO:0000256" key="14">
    <source>
        <dbReference type="ARBA" id="ARBA00023288"/>
    </source>
</evidence>
<dbReference type="GO" id="GO:0005886">
    <property type="term" value="C:plasma membrane"/>
    <property type="evidence" value="ECO:0007669"/>
    <property type="project" value="UniProtKB-SubCell"/>
</dbReference>
<keyword evidence="8 15" id="KW-0479">Metal-binding</keyword>
<keyword evidence="5" id="KW-0964">Secreted</keyword>
<keyword evidence="4" id="KW-1003">Cell membrane</keyword>
<evidence type="ECO:0000256" key="15">
    <source>
        <dbReference type="PROSITE-ProRule" id="PRU01356"/>
    </source>
</evidence>
<keyword evidence="7" id="KW-0336">GPI-anchor</keyword>
<sequence length="228" mass="21943">MQLFIAAFVLTAVRVFASPAAVTLRSVAASTVLPAALPACAEPALLAAIQASGCAASDAQCICFKPTVISSLTAAIQSACSPADQAAVVAFASTYCGTAAGSASGAGASAALASVTATTEVAVTATSQVSGTAGALTVASMPSDITTEAAAPTPTGSLVTDTSSLYTTTITSAMEMQNSTTTTTTTHSSTAKPTNGTYIGAADRVTGLSGLAAVGVAVGAIGLGFAEF</sequence>
<keyword evidence="13" id="KW-0325">Glycoprotein</keyword>
<organism evidence="19 20">
    <name type="scientific">Baudoinia panamericana (strain UAMH 10762)</name>
    <name type="common">Angels' share fungus</name>
    <name type="synonym">Baudoinia compniacensis (strain UAMH 10762)</name>
    <dbReference type="NCBI Taxonomy" id="717646"/>
    <lineage>
        <taxon>Eukaryota</taxon>
        <taxon>Fungi</taxon>
        <taxon>Dikarya</taxon>
        <taxon>Ascomycota</taxon>
        <taxon>Pezizomycotina</taxon>
        <taxon>Dothideomycetes</taxon>
        <taxon>Dothideomycetidae</taxon>
        <taxon>Mycosphaerellales</taxon>
        <taxon>Teratosphaeriaceae</taxon>
        <taxon>Baudoinia</taxon>
    </lineage>
</organism>
<evidence type="ECO:0000313" key="19">
    <source>
        <dbReference type="EMBL" id="EMC92772.1"/>
    </source>
</evidence>
<protein>
    <recommendedName>
        <fullName evidence="18">CFEM domain-containing protein</fullName>
    </recommendedName>
</protein>
<feature type="binding site" description="axial binding residue" evidence="15">
    <location>
        <position position="58"/>
    </location>
    <ligand>
        <name>heme</name>
        <dbReference type="ChEBI" id="CHEBI:30413"/>
    </ligand>
    <ligandPart>
        <name>Fe</name>
        <dbReference type="ChEBI" id="CHEBI:18248"/>
    </ligandPart>
</feature>
<evidence type="ECO:0000256" key="12">
    <source>
        <dbReference type="ARBA" id="ARBA00023157"/>
    </source>
</evidence>
<dbReference type="InterPro" id="IPR051735">
    <property type="entry name" value="CFEM_domain"/>
</dbReference>
<feature type="disulfide bond" evidence="15">
    <location>
        <begin position="54"/>
        <end position="61"/>
    </location>
</feature>
<gene>
    <name evidence="19" type="ORF">BAUCODRAFT_159522</name>
</gene>
<dbReference type="HOGENOM" id="CLU_1214541_0_0_1"/>
<keyword evidence="6 15" id="KW-0349">Heme</keyword>
<dbReference type="PANTHER" id="PTHR37928:SF2">
    <property type="entry name" value="GPI ANCHORED CFEM DOMAIN PROTEIN (AFU_ORTHOLOGUE AFUA_6G10580)"/>
    <property type="match status" value="1"/>
</dbReference>
<keyword evidence="9 17" id="KW-0732">Signal</keyword>
<feature type="disulfide bond" evidence="15">
    <location>
        <begin position="63"/>
        <end position="96"/>
    </location>
</feature>
<dbReference type="GO" id="GO:0005576">
    <property type="term" value="C:extracellular region"/>
    <property type="evidence" value="ECO:0007669"/>
    <property type="project" value="UniProtKB-SubCell"/>
</dbReference>
<feature type="domain" description="CFEM" evidence="18">
    <location>
        <begin position="11"/>
        <end position="123"/>
    </location>
</feature>
<name>M2LFF7_BAUPA</name>
<feature type="compositionally biased region" description="Low complexity" evidence="16">
    <location>
        <begin position="179"/>
        <end position="190"/>
    </location>
</feature>
<feature type="disulfide bond" evidence="15">
    <location>
        <begin position="40"/>
        <end position="80"/>
    </location>
</feature>
<proteinExistence type="inferred from homology"/>
<evidence type="ECO:0000256" key="9">
    <source>
        <dbReference type="ARBA" id="ARBA00022729"/>
    </source>
</evidence>
<dbReference type="GO" id="GO:0046872">
    <property type="term" value="F:metal ion binding"/>
    <property type="evidence" value="ECO:0007669"/>
    <property type="project" value="UniProtKB-UniRule"/>
</dbReference>
<dbReference type="GO" id="GO:0098552">
    <property type="term" value="C:side of membrane"/>
    <property type="evidence" value="ECO:0007669"/>
    <property type="project" value="UniProtKB-KW"/>
</dbReference>
<dbReference type="Pfam" id="PF05730">
    <property type="entry name" value="CFEM"/>
    <property type="match status" value="1"/>
</dbReference>
<dbReference type="AlphaFoldDB" id="M2LFF7"/>
<dbReference type="KEGG" id="bcom:BAUCODRAFT_159522"/>
<dbReference type="RefSeq" id="XP_007680105.1">
    <property type="nucleotide sequence ID" value="XM_007681915.1"/>
</dbReference>
<dbReference type="Proteomes" id="UP000011761">
    <property type="component" value="Unassembled WGS sequence"/>
</dbReference>
<evidence type="ECO:0000313" key="20">
    <source>
        <dbReference type="Proteomes" id="UP000011761"/>
    </source>
</evidence>
<feature type="chain" id="PRO_5004020996" description="CFEM domain-containing protein" evidence="17">
    <location>
        <begin position="18"/>
        <end position="228"/>
    </location>
</feature>
<keyword evidence="14" id="KW-0449">Lipoprotein</keyword>
<dbReference type="OrthoDB" id="3065412at2759"/>
<comment type="similarity">
    <text evidence="3">Belongs to the RBT5 family.</text>
</comment>
<keyword evidence="10 15" id="KW-0408">Iron</keyword>
<evidence type="ECO:0000256" key="16">
    <source>
        <dbReference type="SAM" id="MobiDB-lite"/>
    </source>
</evidence>
<evidence type="ECO:0000256" key="10">
    <source>
        <dbReference type="ARBA" id="ARBA00023004"/>
    </source>
</evidence>
<evidence type="ECO:0000256" key="7">
    <source>
        <dbReference type="ARBA" id="ARBA00022622"/>
    </source>
</evidence>
<dbReference type="InterPro" id="IPR008427">
    <property type="entry name" value="Extracellular_membr_CFEM_dom"/>
</dbReference>
<keyword evidence="11" id="KW-0472">Membrane</keyword>
<dbReference type="OMA" id="CINSICD"/>
<evidence type="ECO:0000256" key="17">
    <source>
        <dbReference type="SAM" id="SignalP"/>
    </source>
</evidence>
<feature type="signal peptide" evidence="17">
    <location>
        <begin position="1"/>
        <end position="17"/>
    </location>
</feature>
<evidence type="ECO:0000256" key="4">
    <source>
        <dbReference type="ARBA" id="ARBA00022475"/>
    </source>
</evidence>
<evidence type="ECO:0000256" key="5">
    <source>
        <dbReference type="ARBA" id="ARBA00022525"/>
    </source>
</evidence>
<dbReference type="PROSITE" id="PS52012">
    <property type="entry name" value="CFEM"/>
    <property type="match status" value="1"/>
</dbReference>
<evidence type="ECO:0000256" key="3">
    <source>
        <dbReference type="ARBA" id="ARBA00010031"/>
    </source>
</evidence>
<dbReference type="STRING" id="717646.M2LFF7"/>
<evidence type="ECO:0000256" key="11">
    <source>
        <dbReference type="ARBA" id="ARBA00023136"/>
    </source>
</evidence>
<keyword evidence="20" id="KW-1185">Reference proteome</keyword>
<dbReference type="EMBL" id="KB445561">
    <property type="protein sequence ID" value="EMC92772.1"/>
    <property type="molecule type" value="Genomic_DNA"/>
</dbReference>